<name>A0ABT7YDZ7_9BACT</name>
<dbReference type="Gene3D" id="3.90.550.10">
    <property type="entry name" value="Spore Coat Polysaccharide Biosynthesis Protein SpsA, Chain A"/>
    <property type="match status" value="1"/>
</dbReference>
<dbReference type="EC" id="2.7.7.-" evidence="1"/>
<dbReference type="RefSeq" id="WP_290000454.1">
    <property type="nucleotide sequence ID" value="NZ_JAUEPH010000004.1"/>
</dbReference>
<gene>
    <name evidence="1" type="ORF">QVH07_11315</name>
</gene>
<keyword evidence="2" id="KW-1185">Reference proteome</keyword>
<dbReference type="SUPFAM" id="SSF53448">
    <property type="entry name" value="Nucleotide-diphospho-sugar transferases"/>
    <property type="match status" value="1"/>
</dbReference>
<dbReference type="Proteomes" id="UP001171916">
    <property type="component" value="Unassembled WGS sequence"/>
</dbReference>
<keyword evidence="1" id="KW-0548">Nucleotidyltransferase</keyword>
<dbReference type="InterPro" id="IPR050793">
    <property type="entry name" value="CMP-NeuNAc_synthase"/>
</dbReference>
<comment type="caution">
    <text evidence="1">The sequence shown here is derived from an EMBL/GenBank/DDBJ whole genome shotgun (WGS) entry which is preliminary data.</text>
</comment>
<dbReference type="InterPro" id="IPR029044">
    <property type="entry name" value="Nucleotide-diphossugar_trans"/>
</dbReference>
<dbReference type="PANTHER" id="PTHR21485:SF6">
    <property type="entry name" value="N-ACYLNEURAMINATE CYTIDYLYLTRANSFERASE-RELATED"/>
    <property type="match status" value="1"/>
</dbReference>
<sequence length="233" mass="26090">MKVLAVVPARGGSKGIPRKNIRKLAGRPLLSYTIDAIEDSKLLSRSIMSSDDPEIMEMSESLGLEVPFVRPGDLAGDKSPTLPVILHALDHFLGKGIRFDAVCILQLTSPFRRKGLIDEAITLMKEKDFDSVISVLPVPHEFNPHWVFESDENNQLRIATGEKEIISRRQDLPPAYFRDGGLYLTKTGILRQNTLYGNKIGYVFGEKEKHVNLDTMEDWNAAEELAAKIYPKS</sequence>
<dbReference type="InterPro" id="IPR003329">
    <property type="entry name" value="Cytidylyl_trans"/>
</dbReference>
<organism evidence="1 2">
    <name type="scientific">Algoriphagus sediminis</name>
    <dbReference type="NCBI Taxonomy" id="3057113"/>
    <lineage>
        <taxon>Bacteria</taxon>
        <taxon>Pseudomonadati</taxon>
        <taxon>Bacteroidota</taxon>
        <taxon>Cytophagia</taxon>
        <taxon>Cytophagales</taxon>
        <taxon>Cyclobacteriaceae</taxon>
        <taxon>Algoriphagus</taxon>
    </lineage>
</organism>
<keyword evidence="1" id="KW-0808">Transferase</keyword>
<dbReference type="PANTHER" id="PTHR21485">
    <property type="entry name" value="HAD SUPERFAMILY MEMBERS CMAS AND KDSC"/>
    <property type="match status" value="1"/>
</dbReference>
<accession>A0ABT7YDZ7</accession>
<reference evidence="1" key="1">
    <citation type="submission" date="2023-06" db="EMBL/GenBank/DDBJ databases">
        <title>Robiginitalea aurantiacus sp. nov. and Algoriphagus sediminis sp. nov., isolated from coastal sediment.</title>
        <authorList>
            <person name="Zhou Z.Y."/>
            <person name="An J."/>
            <person name="Jia Y.W."/>
            <person name="Du Z.J."/>
        </authorList>
    </citation>
    <scope>NUCLEOTIDE SEQUENCE</scope>
    <source>
        <strain evidence="1">C2-7</strain>
    </source>
</reference>
<dbReference type="GO" id="GO:0016779">
    <property type="term" value="F:nucleotidyltransferase activity"/>
    <property type="evidence" value="ECO:0007669"/>
    <property type="project" value="UniProtKB-KW"/>
</dbReference>
<proteinExistence type="predicted"/>
<dbReference type="EMBL" id="JAUEPH010000004">
    <property type="protein sequence ID" value="MDN3204743.1"/>
    <property type="molecule type" value="Genomic_DNA"/>
</dbReference>
<dbReference type="CDD" id="cd02513">
    <property type="entry name" value="CMP-NeuAc_Synthase"/>
    <property type="match status" value="1"/>
</dbReference>
<protein>
    <submittedName>
        <fullName evidence="1">Acylneuraminate cytidylyltransferase family protein</fullName>
        <ecNumber evidence="1">2.7.7.-</ecNumber>
    </submittedName>
</protein>
<evidence type="ECO:0000313" key="2">
    <source>
        <dbReference type="Proteomes" id="UP001171916"/>
    </source>
</evidence>
<evidence type="ECO:0000313" key="1">
    <source>
        <dbReference type="EMBL" id="MDN3204743.1"/>
    </source>
</evidence>
<dbReference type="Pfam" id="PF02348">
    <property type="entry name" value="CTP_transf_3"/>
    <property type="match status" value="1"/>
</dbReference>